<gene>
    <name evidence="1" type="ORF">VchoM_03691</name>
</gene>
<organism evidence="1">
    <name type="scientific">Vibrio cholerae (strain MO10)</name>
    <dbReference type="NCBI Taxonomy" id="345072"/>
    <lineage>
        <taxon>Bacteria</taxon>
        <taxon>Pseudomonadati</taxon>
        <taxon>Pseudomonadota</taxon>
        <taxon>Gammaproteobacteria</taxon>
        <taxon>Vibrionales</taxon>
        <taxon>Vibrionaceae</taxon>
        <taxon>Vibrio</taxon>
    </lineage>
</organism>
<dbReference type="AlphaFoldDB" id="A0A0X1L586"/>
<proteinExistence type="predicted"/>
<dbReference type="Proteomes" id="UP000004687">
    <property type="component" value="Unassembled WGS sequence"/>
</dbReference>
<name>A0A0X1L586_VIBCO</name>
<dbReference type="EMBL" id="DS990142">
    <property type="protein sequence ID" value="EET25664.1"/>
    <property type="molecule type" value="Genomic_DNA"/>
</dbReference>
<protein>
    <submittedName>
        <fullName evidence="1">Uncharacterized protein</fullName>
    </submittedName>
</protein>
<sequence length="48" mass="5520">MVNNSAIGRENHHFQALVTLFSSNSEKQRKKTKKTLVSVKQISIMRPH</sequence>
<accession>A0A0X1L586</accession>
<reference evidence="1" key="1">
    <citation type="submission" date="2005-09" db="EMBL/GenBank/DDBJ databases">
        <title>Annotation of Vibrio cholerae MO10.</title>
        <authorList>
            <person name="Colwell R."/>
            <person name="Grim C.J."/>
            <person name="Young S."/>
            <person name="Jaffe D."/>
            <person name="Gnerre S."/>
            <person name="Berlin A."/>
            <person name="Heiman D."/>
            <person name="Hepburn T."/>
            <person name="Shea T."/>
            <person name="Sykes S."/>
            <person name="Yandava C."/>
            <person name="Alvarado L."/>
            <person name="Kodira C."/>
            <person name="Borodovsky M."/>
            <person name="Heidelberg J."/>
            <person name="Lander E."/>
            <person name="Galagan J."/>
            <person name="Nusbaum C."/>
            <person name="Birren B."/>
        </authorList>
    </citation>
    <scope>NUCLEOTIDE SEQUENCE [LARGE SCALE GENOMIC DNA]</scope>
    <source>
        <strain evidence="1">MO10</strain>
    </source>
</reference>
<reference evidence="1" key="2">
    <citation type="submission" date="2008-07" db="EMBL/GenBank/DDBJ databases">
        <authorList>
            <consortium name="Broad Institute Genome Sequencing Platform"/>
            <person name="Colwell R."/>
            <person name="Grim C.J."/>
            <person name="Young S."/>
            <person name="Jaffe D."/>
            <person name="Gnerre S."/>
            <person name="Berlin A."/>
            <person name="Heiman D."/>
            <person name="Hepburn T."/>
            <person name="Shea T."/>
            <person name="Sykes S."/>
            <person name="Alvarado L."/>
            <person name="Kodira C."/>
            <person name="Heidelberg J."/>
            <person name="Lander E."/>
            <person name="Galagan J."/>
            <person name="Nusbaum C."/>
            <person name="Birren B."/>
        </authorList>
    </citation>
    <scope>NUCLEOTIDE SEQUENCE [LARGE SCALE GENOMIC DNA]</scope>
    <source>
        <strain evidence="1">MO10</strain>
    </source>
</reference>
<evidence type="ECO:0000313" key="1">
    <source>
        <dbReference type="EMBL" id="EET25664.1"/>
    </source>
</evidence>
<dbReference type="HOGENOM" id="CLU_3159111_0_0_6"/>